<dbReference type="Proteomes" id="UP000193218">
    <property type="component" value="Unassembled WGS sequence"/>
</dbReference>
<evidence type="ECO:0000256" key="1">
    <source>
        <dbReference type="SAM" id="Phobius"/>
    </source>
</evidence>
<keyword evidence="1" id="KW-0472">Membrane</keyword>
<dbReference type="RefSeq" id="XP_021871330.1">
    <property type="nucleotide sequence ID" value="XM_022018230.1"/>
</dbReference>
<accession>A0A1Y1UGY7</accession>
<comment type="caution">
    <text evidence="2">The sequence shown here is derived from an EMBL/GenBank/DDBJ whole genome shotgun (WGS) entry which is preliminary data.</text>
</comment>
<organism evidence="2 3">
    <name type="scientific">Kockovaella imperatae</name>
    <dbReference type="NCBI Taxonomy" id="4999"/>
    <lineage>
        <taxon>Eukaryota</taxon>
        <taxon>Fungi</taxon>
        <taxon>Dikarya</taxon>
        <taxon>Basidiomycota</taxon>
        <taxon>Agaricomycotina</taxon>
        <taxon>Tremellomycetes</taxon>
        <taxon>Tremellales</taxon>
        <taxon>Cuniculitremaceae</taxon>
        <taxon>Kockovaella</taxon>
    </lineage>
</organism>
<reference evidence="2 3" key="1">
    <citation type="submission" date="2017-03" db="EMBL/GenBank/DDBJ databases">
        <title>Widespread Adenine N6-methylation of Active Genes in Fungi.</title>
        <authorList>
            <consortium name="DOE Joint Genome Institute"/>
            <person name="Mondo S.J."/>
            <person name="Dannebaum R.O."/>
            <person name="Kuo R.C."/>
            <person name="Louie K.B."/>
            <person name="Bewick A.J."/>
            <person name="Labutti K."/>
            <person name="Haridas S."/>
            <person name="Kuo A."/>
            <person name="Salamov A."/>
            <person name="Ahrendt S.R."/>
            <person name="Lau R."/>
            <person name="Bowen B.P."/>
            <person name="Lipzen A."/>
            <person name="Sullivan W."/>
            <person name="Andreopoulos W.B."/>
            <person name="Clum A."/>
            <person name="Lindquist E."/>
            <person name="Daum C."/>
            <person name="Northen T.R."/>
            <person name="Ramamoorthy G."/>
            <person name="Schmitz R.J."/>
            <person name="Gryganskyi A."/>
            <person name="Culley D."/>
            <person name="Magnuson J."/>
            <person name="James T.Y."/>
            <person name="O'Malley M.A."/>
            <person name="Stajich J.E."/>
            <person name="Spatafora J.W."/>
            <person name="Visel A."/>
            <person name="Grigoriev I.V."/>
        </authorList>
    </citation>
    <scope>NUCLEOTIDE SEQUENCE [LARGE SCALE GENOMIC DNA]</scope>
    <source>
        <strain evidence="2 3">NRRL Y-17943</strain>
    </source>
</reference>
<evidence type="ECO:0000313" key="2">
    <source>
        <dbReference type="EMBL" id="ORX37292.1"/>
    </source>
</evidence>
<proteinExistence type="predicted"/>
<keyword evidence="3" id="KW-1185">Reference proteome</keyword>
<sequence>MAPILLQVFNQTIPSLSQLPSFTQSLNAVASTVPGELVKAITSGEACNGSVATGFASVVVRGGTQAVHAIGGKGIIVIGALFPVGCLTAFFARKRRRDTYAAAPIPLNGYSQPVYASSYYPGSPPPPFVAPLSPLPVHKQTLYGPPAVVDPMTGYYTHRHAGPPPKHVRFGDTSMRYYR</sequence>
<name>A0A1Y1UGY7_9TREE</name>
<dbReference type="AlphaFoldDB" id="A0A1Y1UGY7"/>
<evidence type="ECO:0008006" key="4">
    <source>
        <dbReference type="Google" id="ProtNLM"/>
    </source>
</evidence>
<dbReference type="GeneID" id="33560039"/>
<dbReference type="EMBL" id="NBSH01000006">
    <property type="protein sequence ID" value="ORX37292.1"/>
    <property type="molecule type" value="Genomic_DNA"/>
</dbReference>
<protein>
    <recommendedName>
        <fullName evidence="4">Transmembrane protein</fullName>
    </recommendedName>
</protein>
<feature type="transmembrane region" description="Helical" evidence="1">
    <location>
        <begin position="74"/>
        <end position="92"/>
    </location>
</feature>
<keyword evidence="1" id="KW-0812">Transmembrane</keyword>
<dbReference type="InParanoid" id="A0A1Y1UGY7"/>
<evidence type="ECO:0000313" key="3">
    <source>
        <dbReference type="Proteomes" id="UP000193218"/>
    </source>
</evidence>
<keyword evidence="1" id="KW-1133">Transmembrane helix</keyword>
<gene>
    <name evidence="2" type="ORF">BD324DRAFT_650897</name>
</gene>